<feature type="compositionally biased region" description="Polar residues" evidence="1">
    <location>
        <begin position="292"/>
        <end position="303"/>
    </location>
</feature>
<proteinExistence type="predicted"/>
<dbReference type="RefSeq" id="XP_067717074.1">
    <property type="nucleotide sequence ID" value="XM_067860973.1"/>
</dbReference>
<evidence type="ECO:0000313" key="4">
    <source>
        <dbReference type="Proteomes" id="UP001497744"/>
    </source>
</evidence>
<reference evidence="3 4" key="1">
    <citation type="submission" date="2021-06" db="EMBL/GenBank/DDBJ databases">
        <title>Genome sequence of Babesia caballi.</title>
        <authorList>
            <person name="Yamagishi J."/>
            <person name="Kidaka T."/>
            <person name="Ochi A."/>
        </authorList>
    </citation>
    <scope>NUCLEOTIDE SEQUENCE [LARGE SCALE GENOMIC DNA]</scope>
    <source>
        <strain evidence="3">USDA-D6B2</strain>
    </source>
</reference>
<evidence type="ECO:0000313" key="3">
    <source>
        <dbReference type="EMBL" id="GIX65005.1"/>
    </source>
</evidence>
<dbReference type="Proteomes" id="UP001497744">
    <property type="component" value="Unassembled WGS sequence"/>
</dbReference>
<gene>
    <name evidence="3" type="ORF">BcabD6B2_44400</name>
</gene>
<keyword evidence="2" id="KW-1133">Transmembrane helix</keyword>
<organism evidence="3 4">
    <name type="scientific">Babesia caballi</name>
    <dbReference type="NCBI Taxonomy" id="5871"/>
    <lineage>
        <taxon>Eukaryota</taxon>
        <taxon>Sar</taxon>
        <taxon>Alveolata</taxon>
        <taxon>Apicomplexa</taxon>
        <taxon>Aconoidasida</taxon>
        <taxon>Piroplasmida</taxon>
        <taxon>Babesiidae</taxon>
        <taxon>Babesia</taxon>
    </lineage>
</organism>
<feature type="transmembrane region" description="Helical" evidence="2">
    <location>
        <begin position="1188"/>
        <end position="1210"/>
    </location>
</feature>
<keyword evidence="2" id="KW-0472">Membrane</keyword>
<comment type="caution">
    <text evidence="3">The sequence shown here is derived from an EMBL/GenBank/DDBJ whole genome shotgun (WGS) entry which is preliminary data.</text>
</comment>
<dbReference type="EMBL" id="BPLF01000004">
    <property type="protein sequence ID" value="GIX65005.1"/>
    <property type="molecule type" value="Genomic_DNA"/>
</dbReference>
<accession>A0AAV4LYJ2</accession>
<evidence type="ECO:0000256" key="1">
    <source>
        <dbReference type="SAM" id="MobiDB-lite"/>
    </source>
</evidence>
<keyword evidence="2" id="KW-0812">Transmembrane</keyword>
<name>A0AAV4LYJ2_BABCB</name>
<dbReference type="GeneID" id="94196486"/>
<feature type="compositionally biased region" description="Polar residues" evidence="1">
    <location>
        <begin position="311"/>
        <end position="326"/>
    </location>
</feature>
<keyword evidence="4" id="KW-1185">Reference proteome</keyword>
<protein>
    <submittedName>
        <fullName evidence="3">Variant erythrocyte surface antigen-1 family protein</fullName>
    </submittedName>
</protein>
<sequence length="1252" mass="136665">MGANELLKKPPENLKDAIDWIVWFWGYGKSGLNTENYRKLTNGLNTLPEFAEAKKQALGQSMEPEGIINKLGKGLGEGFLGYSGQGTDGFSDHGIAMSGYQSTYKDANWSASDTDLKQYAKIFLFLAPLVYYFVSFFYWACKRKWKHKKIETSGIVSPLYYLFNAMGYTPSQLNQQKTGSHIADRLGGHDGFDELKEAYEPDGETSYETFLTKLESKIAGSPLNRPLGSCFKLATSYFERQSKLKTNASEITAAIDDVKEELKTISAIGNISNTDNFSALKQRIGTLLGKIQSFNPTTGSSEPGSDGPQKPGSSGTDGTSQAQSSSAGPAVGGLLGVGTLGAGAAYGLNLDRHLSTPCRPPYSDCPSNLKEAIDWILRVTGKDTVGGSQNGSSQLADAVSKLLKDVKASSSELQDQFEAIKTTLNPGGSNGLIDNLATGLAKFIGYDGNNGIKSNSYKVTYDGGATWQDLQSSDGAQKSAKIFLGCVPLCFYGLSYLYWRCSDKGEWKELRIWDSSQLQHFLETAGFDPDKHLDQSKTGGQVATAFQSFDVLSTALTLVNGAGFPGFLSALLQNVTMPLTSFTPGKAFVGLHIAAQVYFTHQRSTNPHASSSPPSSIRTMLYWLSGLTVTPHFGELLDHINSMFPSGNISVAISGSQGPDTLSANDLAGHLVTSCISSVPVLRSIQGRSVSDDPLLHYIYCNSEFSYPPYGVGLFNALSAYTYALQFQLYFLHTQCSSGITTCGWYNCKFGYGILANYKSHICHVKCTGGSSCRHGSTGCKHGQKCGTGSNLSPLQAFLTDTLNGFSLPQQSVPASPTHLDNHPAGAMCHVKMGFVSKHLRQNPGQGGNIFKALDPFCGGPSAPLFQLSAKLGCLTKRTPISLGDIFGFIWHLNGQLFRSRDVIKKLDDSIGTKSKTLGEILSKFKTVLTQVRPKPQPPTVPTSHFGLSDSLQCIARILPFWENIFNTTLSDGLPGKLFDLTQHCHKWEGSKFKHDSDPHSSIPRHQCATYPADLWSLYYPVGNSNGSDCSDTQCGGYLEPLTITQGATFSPSAAPRYLSWMAYLTDDLHEWLGDMRDEFMNISCEHCGPQCQQEAPCHASPSGCSCTSVVSCAGVLPLLYRHGFQFNDAYSLNGWMHDTITGWKPDSTIKRNCQKFHTALSNVLSPDAPLAKLLESIDSFLYMFRIYFFYNLSSFWTIYICLILFYFIFFGIDVLHFKSHVHFPPSHSIPPIGLLTTGKAPALTKLTYYMP</sequence>
<feature type="transmembrane region" description="Helical" evidence="2">
    <location>
        <begin position="122"/>
        <end position="141"/>
    </location>
</feature>
<dbReference type="AlphaFoldDB" id="A0AAV4LYJ2"/>
<feature type="region of interest" description="Disordered" evidence="1">
    <location>
        <begin position="292"/>
        <end position="328"/>
    </location>
</feature>
<evidence type="ECO:0000256" key="2">
    <source>
        <dbReference type="SAM" id="Phobius"/>
    </source>
</evidence>